<dbReference type="SMART" id="SM00421">
    <property type="entry name" value="HTH_LUXR"/>
    <property type="match status" value="1"/>
</dbReference>
<name>A0A975JGL7_9RHOB</name>
<dbReference type="RefSeq" id="WP_212706341.1">
    <property type="nucleotide sequence ID" value="NZ_CP073582.1"/>
</dbReference>
<dbReference type="InterPro" id="IPR000792">
    <property type="entry name" value="Tscrpt_reg_LuxR_C"/>
</dbReference>
<dbReference type="Proteomes" id="UP000683291">
    <property type="component" value="Chromosome pJK7-1-1"/>
</dbReference>
<dbReference type="GO" id="GO:0003677">
    <property type="term" value="F:DNA binding"/>
    <property type="evidence" value="ECO:0007669"/>
    <property type="project" value="InterPro"/>
</dbReference>
<protein>
    <submittedName>
        <fullName evidence="2">Alpha/beta hydrolase</fullName>
    </submittedName>
</protein>
<dbReference type="KEGG" id="sual:KDD17_17560"/>
<dbReference type="GO" id="GO:0016787">
    <property type="term" value="F:hydrolase activity"/>
    <property type="evidence" value="ECO:0007669"/>
    <property type="project" value="UniProtKB-KW"/>
</dbReference>
<dbReference type="InterPro" id="IPR036388">
    <property type="entry name" value="WH-like_DNA-bd_sf"/>
</dbReference>
<dbReference type="InterPro" id="IPR016032">
    <property type="entry name" value="Sig_transdc_resp-reg_C-effctor"/>
</dbReference>
<keyword evidence="2" id="KW-0378">Hydrolase</keyword>
<dbReference type="Pfam" id="PF12146">
    <property type="entry name" value="Hydrolase_4"/>
    <property type="match status" value="1"/>
</dbReference>
<dbReference type="AlphaFoldDB" id="A0A975JGL7"/>
<dbReference type="SUPFAM" id="SSF46894">
    <property type="entry name" value="C-terminal effector domain of the bipartite response regulators"/>
    <property type="match status" value="1"/>
</dbReference>
<dbReference type="EMBL" id="CP073582">
    <property type="protein sequence ID" value="QUJ78149.1"/>
    <property type="molecule type" value="Genomic_DNA"/>
</dbReference>
<dbReference type="PANTHER" id="PTHR43689">
    <property type="entry name" value="HYDROLASE"/>
    <property type="match status" value="1"/>
</dbReference>
<proteinExistence type="predicted"/>
<organism evidence="2 3">
    <name type="scientific">Sulfitobacter albidus</name>
    <dbReference type="NCBI Taxonomy" id="2829501"/>
    <lineage>
        <taxon>Bacteria</taxon>
        <taxon>Pseudomonadati</taxon>
        <taxon>Pseudomonadota</taxon>
        <taxon>Alphaproteobacteria</taxon>
        <taxon>Rhodobacterales</taxon>
        <taxon>Roseobacteraceae</taxon>
        <taxon>Sulfitobacter</taxon>
    </lineage>
</organism>
<keyword evidence="3" id="KW-1185">Reference proteome</keyword>
<dbReference type="PANTHER" id="PTHR43689:SF8">
    <property type="entry name" value="ALPHA_BETA-HYDROLASES SUPERFAMILY PROTEIN"/>
    <property type="match status" value="1"/>
</dbReference>
<sequence length="577" mass="63320">MSGPVPPAPDQNSSDTSELIESIYRIALEPQTYDDFMGQWDDFIQGQIDRLHQLHTNTARKNTVENTEIENHFGIALRLLEQAGRPEARQVDPAHRTRLPQMMFSGSGAVVWHNNAARTAFDLRPGRMLDDFTMSVPHRAQLDALFSGQSPSRVVLVKLAHGTDSPPLPIAFQPSPHDGGEALFMATEVRQRWPESTGALLAKGFALTEAEIDICSHIVEGHAASDIASARGAALGTVRTQIKRILHKTGSATQVELVGLLHATMRLAENEAPPAQPQARIPDSVINVQLAERRMPVETFGDPKGRPIIFFHGMLDGNTMTREMRAELVARGFYLLAPVRPFFGMAEPDDGAGIEDAPQRLAGDIEAMVKQLRIKAPVLMGHMAGAVYSFAAAGRLGRRVRGIVNVAGGVPIHSAAQFATMSVRQRIVALTARYTPRVLPFVIRAGMQQLDNRGEQQFLQSLYEHAPVDMATLRDPELRETVIAGYHFTIAQGHRAFEIDSYHVVRDWSELVTQSSVPVELVHGIHDPVVSIASVEAFAQTLGARACLTRVEDAGQLLFYAQPRTILDAVDRLMDGP</sequence>
<reference evidence="2" key="1">
    <citation type="submission" date="2021-04" db="EMBL/GenBank/DDBJ databases">
        <title>Complete genome sequence for Sulfitobacter sp. strain JK7-1.</title>
        <authorList>
            <person name="Park S.-J."/>
        </authorList>
    </citation>
    <scope>NUCLEOTIDE SEQUENCE</scope>
    <source>
        <strain evidence="2">JK7-1</strain>
    </source>
</reference>
<gene>
    <name evidence="2" type="ORF">KDD17_17560</name>
</gene>
<dbReference type="InterPro" id="IPR029058">
    <property type="entry name" value="AB_hydrolase_fold"/>
</dbReference>
<evidence type="ECO:0000313" key="3">
    <source>
        <dbReference type="Proteomes" id="UP000683291"/>
    </source>
</evidence>
<dbReference type="Gene3D" id="1.10.10.10">
    <property type="entry name" value="Winged helix-like DNA-binding domain superfamily/Winged helix DNA-binding domain"/>
    <property type="match status" value="1"/>
</dbReference>
<evidence type="ECO:0000259" key="1">
    <source>
        <dbReference type="SMART" id="SM00421"/>
    </source>
</evidence>
<evidence type="ECO:0000313" key="2">
    <source>
        <dbReference type="EMBL" id="QUJ78149.1"/>
    </source>
</evidence>
<dbReference type="GO" id="GO:0006355">
    <property type="term" value="P:regulation of DNA-templated transcription"/>
    <property type="evidence" value="ECO:0007669"/>
    <property type="project" value="InterPro"/>
</dbReference>
<dbReference type="Gene3D" id="3.40.50.1820">
    <property type="entry name" value="alpha/beta hydrolase"/>
    <property type="match status" value="1"/>
</dbReference>
<dbReference type="InterPro" id="IPR022742">
    <property type="entry name" value="Hydrolase_4"/>
</dbReference>
<feature type="domain" description="HTH luxR-type" evidence="1">
    <location>
        <begin position="204"/>
        <end position="261"/>
    </location>
</feature>
<accession>A0A975JGL7</accession>
<dbReference type="SUPFAM" id="SSF53474">
    <property type="entry name" value="alpha/beta-Hydrolases"/>
    <property type="match status" value="1"/>
</dbReference>